<organism evidence="3">
    <name type="scientific">Castor canadensis</name>
    <name type="common">American beaver</name>
    <dbReference type="NCBI Taxonomy" id="51338"/>
    <lineage>
        <taxon>Eukaryota</taxon>
        <taxon>Metazoa</taxon>
        <taxon>Chordata</taxon>
        <taxon>Craniata</taxon>
        <taxon>Vertebrata</taxon>
        <taxon>Euteleostomi</taxon>
        <taxon>Mammalia</taxon>
        <taxon>Eutheria</taxon>
        <taxon>Euarchontoglires</taxon>
        <taxon>Glires</taxon>
        <taxon>Rodentia</taxon>
        <taxon>Castorimorpha</taxon>
        <taxon>Castoridae</taxon>
        <taxon>Castor</taxon>
    </lineage>
</organism>
<dbReference type="RefSeq" id="XP_020020093.1">
    <property type="nucleotide sequence ID" value="XM_020164504.1"/>
</dbReference>
<dbReference type="OrthoDB" id="9837709at2759"/>
<gene>
    <name evidence="3" type="primary">Wbscr28</name>
</gene>
<dbReference type="PANTHER" id="PTHR37369:SF1">
    <property type="entry name" value="TRANSMEMBRANE PROTEIN 270"/>
    <property type="match status" value="1"/>
</dbReference>
<evidence type="ECO:0000256" key="1">
    <source>
        <dbReference type="SAM" id="MobiDB-lite"/>
    </source>
</evidence>
<feature type="compositionally biased region" description="Low complexity" evidence="1">
    <location>
        <begin position="232"/>
        <end position="251"/>
    </location>
</feature>
<keyword evidence="2" id="KW-1133">Transmembrane helix</keyword>
<accession>A0A8B7UKI7</accession>
<dbReference type="KEGG" id="ccan:109686936"/>
<proteinExistence type="predicted"/>
<protein>
    <submittedName>
        <fullName evidence="3">Williams-Beuren syndrome chromosomal region 28 protein</fullName>
    </submittedName>
</protein>
<keyword evidence="2" id="KW-0472">Membrane</keyword>
<name>A0A8B7UKI7_CASCN</name>
<feature type="region of interest" description="Disordered" evidence="1">
    <location>
        <begin position="230"/>
        <end position="267"/>
    </location>
</feature>
<dbReference type="PANTHER" id="PTHR37369">
    <property type="entry name" value="TRANSMEMBRANE PROTEIN 270"/>
    <property type="match status" value="1"/>
</dbReference>
<dbReference type="CTD" id="135886"/>
<dbReference type="AlphaFoldDB" id="A0A8B7UKI7"/>
<reference evidence="3" key="1">
    <citation type="submission" date="2025-08" db="UniProtKB">
        <authorList>
            <consortium name="RefSeq"/>
        </authorList>
    </citation>
    <scope>IDENTIFICATION</scope>
    <source>
        <tissue evidence="3">Leukocyte</tissue>
    </source>
</reference>
<evidence type="ECO:0000313" key="3">
    <source>
        <dbReference type="RefSeq" id="XP_020020093.1"/>
    </source>
</evidence>
<sequence length="267" mass="29461">MEAAPPVRSSLFGVLLQVGRLSVLLAQNRVHLYSFLLLKISIFRNWVSGLAQEARGSSSTQANLPPGVSTCLLGQALQAGWSLLWIPAWLLLYGPRLMWAAGLGCARTLGLGLQRLGASKQLCMTVATWRDLLLSCLHSLMLVALLLLLLTWRLAQKAHRFSLGWMPCQVLLESRMVLEPLMLVRHLYWWVEHTTTLASWHLVYLITWTACLASHLLQAAFEHTAQLAQSQEAEPLEASGPLPESPLPESSTPKAGPIPPEPGTPRE</sequence>
<dbReference type="Pfam" id="PF15164">
    <property type="entry name" value="WBS28"/>
    <property type="match status" value="1"/>
</dbReference>
<dbReference type="InterPro" id="IPR029166">
    <property type="entry name" value="WBS28"/>
</dbReference>
<keyword evidence="2" id="KW-0812">Transmembrane</keyword>
<evidence type="ECO:0000256" key="2">
    <source>
        <dbReference type="SAM" id="Phobius"/>
    </source>
</evidence>
<feature type="compositionally biased region" description="Pro residues" evidence="1">
    <location>
        <begin position="256"/>
        <end position="267"/>
    </location>
</feature>
<feature type="transmembrane region" description="Helical" evidence="2">
    <location>
        <begin position="132"/>
        <end position="152"/>
    </location>
</feature>